<evidence type="ECO:0008006" key="4">
    <source>
        <dbReference type="Google" id="ProtNLM"/>
    </source>
</evidence>
<dbReference type="AlphaFoldDB" id="A0AAE0P3Z6"/>
<keyword evidence="3" id="KW-1185">Reference proteome</keyword>
<keyword evidence="1" id="KW-0732">Signal</keyword>
<reference evidence="2" key="1">
    <citation type="journal article" date="2023" name="Mol. Phylogenet. Evol.">
        <title>Genome-scale phylogeny and comparative genomics of the fungal order Sordariales.</title>
        <authorList>
            <person name="Hensen N."/>
            <person name="Bonometti L."/>
            <person name="Westerberg I."/>
            <person name="Brannstrom I.O."/>
            <person name="Guillou S."/>
            <person name="Cros-Aarteil S."/>
            <person name="Calhoun S."/>
            <person name="Haridas S."/>
            <person name="Kuo A."/>
            <person name="Mondo S."/>
            <person name="Pangilinan J."/>
            <person name="Riley R."/>
            <person name="LaButti K."/>
            <person name="Andreopoulos B."/>
            <person name="Lipzen A."/>
            <person name="Chen C."/>
            <person name="Yan M."/>
            <person name="Daum C."/>
            <person name="Ng V."/>
            <person name="Clum A."/>
            <person name="Steindorff A."/>
            <person name="Ohm R.A."/>
            <person name="Martin F."/>
            <person name="Silar P."/>
            <person name="Natvig D.O."/>
            <person name="Lalanne C."/>
            <person name="Gautier V."/>
            <person name="Ament-Velasquez S.L."/>
            <person name="Kruys A."/>
            <person name="Hutchinson M.I."/>
            <person name="Powell A.J."/>
            <person name="Barry K."/>
            <person name="Miller A.N."/>
            <person name="Grigoriev I.V."/>
            <person name="Debuchy R."/>
            <person name="Gladieux P."/>
            <person name="Hiltunen Thoren M."/>
            <person name="Johannesson H."/>
        </authorList>
    </citation>
    <scope>NUCLEOTIDE SEQUENCE</scope>
    <source>
        <strain evidence="2">CBS 232.78</strain>
    </source>
</reference>
<dbReference type="InterPro" id="IPR015943">
    <property type="entry name" value="WD40/YVTN_repeat-like_dom_sf"/>
</dbReference>
<organism evidence="2 3">
    <name type="scientific">Podospora didyma</name>
    <dbReference type="NCBI Taxonomy" id="330526"/>
    <lineage>
        <taxon>Eukaryota</taxon>
        <taxon>Fungi</taxon>
        <taxon>Dikarya</taxon>
        <taxon>Ascomycota</taxon>
        <taxon>Pezizomycotina</taxon>
        <taxon>Sordariomycetes</taxon>
        <taxon>Sordariomycetidae</taxon>
        <taxon>Sordariales</taxon>
        <taxon>Podosporaceae</taxon>
        <taxon>Podospora</taxon>
    </lineage>
</organism>
<dbReference type="Gene3D" id="2.130.10.10">
    <property type="entry name" value="YVTN repeat-like/Quinoprotein amine dehydrogenase"/>
    <property type="match status" value="1"/>
</dbReference>
<name>A0AAE0P3Z6_9PEZI</name>
<feature type="signal peptide" evidence="1">
    <location>
        <begin position="1"/>
        <end position="26"/>
    </location>
</feature>
<dbReference type="Proteomes" id="UP001285441">
    <property type="component" value="Unassembled WGS sequence"/>
</dbReference>
<gene>
    <name evidence="2" type="ORF">B0H63DRAFT_504916</name>
</gene>
<proteinExistence type="predicted"/>
<sequence length="424" mass="42768">MLPGLTRLSSVASLLLLSLSPLPAAGQASSCGNPQSNNSTASVAGKAVYFITNDQVNSVVALPIGADGTLSPGTVTATGGAGSVALNSKNEPATPDALVSQSALTLAGQFIFAVNAGSNTLSMLSISPSDPTRISLVGQPVAVPGEFPNTVAASAKHRLVCVGMTGARAGISCASFSPRSGLEKMDALRVFDLGQTTPPVGPTNTVSHAFFSADESTLFTTVKGDPPTNKTGFLSVLRVVTTKGKKRRGGAVAAKMDTRSTPEGTAVLFGSQAIPGTKNGIFATDASFGAAVLSVDHRSSMVTTLAKGVLQGQKATCWATISAATGTAFVTDVGVNRLVEMSLNDASVLSELDLSANGDPGLIDLRAGGNFVYALSPGNGTTEAAVTVLDVSARRGGQGPAKMVQHFKLGGIAEKNSMGMAVLA</sequence>
<dbReference type="EMBL" id="JAULSW010000001">
    <property type="protein sequence ID" value="KAK3392907.1"/>
    <property type="molecule type" value="Genomic_DNA"/>
</dbReference>
<comment type="caution">
    <text evidence="2">The sequence shown here is derived from an EMBL/GenBank/DDBJ whole genome shotgun (WGS) entry which is preliminary data.</text>
</comment>
<evidence type="ECO:0000313" key="2">
    <source>
        <dbReference type="EMBL" id="KAK3392907.1"/>
    </source>
</evidence>
<dbReference type="SUPFAM" id="SSF75011">
    <property type="entry name" value="3-carboxy-cis,cis-mucoante lactonizing enzyme"/>
    <property type="match status" value="1"/>
</dbReference>
<reference evidence="2" key="2">
    <citation type="submission" date="2023-06" db="EMBL/GenBank/DDBJ databases">
        <authorList>
            <consortium name="Lawrence Berkeley National Laboratory"/>
            <person name="Haridas S."/>
            <person name="Hensen N."/>
            <person name="Bonometti L."/>
            <person name="Westerberg I."/>
            <person name="Brannstrom I.O."/>
            <person name="Guillou S."/>
            <person name="Cros-Aarteil S."/>
            <person name="Calhoun S."/>
            <person name="Kuo A."/>
            <person name="Mondo S."/>
            <person name="Pangilinan J."/>
            <person name="Riley R."/>
            <person name="LaButti K."/>
            <person name="Andreopoulos B."/>
            <person name="Lipzen A."/>
            <person name="Chen C."/>
            <person name="Yanf M."/>
            <person name="Daum C."/>
            <person name="Ng V."/>
            <person name="Clum A."/>
            <person name="Steindorff A."/>
            <person name="Ohm R."/>
            <person name="Martin F."/>
            <person name="Silar P."/>
            <person name="Natvig D."/>
            <person name="Lalanne C."/>
            <person name="Gautier V."/>
            <person name="Ament-velasquez S.L."/>
            <person name="Kruys A."/>
            <person name="Hutchinson M.I."/>
            <person name="Powell A.J."/>
            <person name="Barry K."/>
            <person name="Miller A.N."/>
            <person name="Grigoriev I.V."/>
            <person name="Debuchy R."/>
            <person name="Gladieux P."/>
            <person name="Thoren M.H."/>
            <person name="Johannesson H."/>
        </authorList>
    </citation>
    <scope>NUCLEOTIDE SEQUENCE</scope>
    <source>
        <strain evidence="2">CBS 232.78</strain>
    </source>
</reference>
<evidence type="ECO:0000313" key="3">
    <source>
        <dbReference type="Proteomes" id="UP001285441"/>
    </source>
</evidence>
<feature type="chain" id="PRO_5041971116" description="3-carboxymuconate cyclase" evidence="1">
    <location>
        <begin position="27"/>
        <end position="424"/>
    </location>
</feature>
<evidence type="ECO:0000256" key="1">
    <source>
        <dbReference type="SAM" id="SignalP"/>
    </source>
</evidence>
<protein>
    <recommendedName>
        <fullName evidence="4">3-carboxymuconate cyclase</fullName>
    </recommendedName>
</protein>
<accession>A0AAE0P3Z6</accession>